<dbReference type="PANTHER" id="PTHR10948">
    <property type="entry name" value="TRANSPOSASE"/>
    <property type="match status" value="1"/>
</dbReference>
<dbReference type="InterPro" id="IPR051917">
    <property type="entry name" value="Transposase-Integrase"/>
</dbReference>
<dbReference type="EMBL" id="AZGC01000026">
    <property type="protein sequence ID" value="KRL95075.1"/>
    <property type="molecule type" value="Genomic_DNA"/>
</dbReference>
<dbReference type="InterPro" id="IPR001584">
    <property type="entry name" value="Integrase_cat-core"/>
</dbReference>
<dbReference type="InterPro" id="IPR053392">
    <property type="entry name" value="Transposase_IS30-like"/>
</dbReference>
<name>A0A0R1UUC7_9LACO</name>
<dbReference type="Proteomes" id="UP000051084">
    <property type="component" value="Unassembled WGS sequence"/>
</dbReference>
<gene>
    <name evidence="3" type="ORF">FC21_GL001123</name>
</gene>
<dbReference type="PANTHER" id="PTHR10948:SF23">
    <property type="entry name" value="TRANSPOSASE INSI FOR INSERTION SEQUENCE ELEMENT IS30A-RELATED"/>
    <property type="match status" value="1"/>
</dbReference>
<evidence type="ECO:0000259" key="2">
    <source>
        <dbReference type="PROSITE" id="PS50994"/>
    </source>
</evidence>
<evidence type="ECO:0000313" key="4">
    <source>
        <dbReference type="Proteomes" id="UP000051084"/>
    </source>
</evidence>
<dbReference type="NCBIfam" id="NF033563">
    <property type="entry name" value="transpos_IS30"/>
    <property type="match status" value="1"/>
</dbReference>
<dbReference type="STRING" id="417373.GCA_001570685_00124"/>
<dbReference type="SUPFAM" id="SSF53098">
    <property type="entry name" value="Ribonuclease H-like"/>
    <property type="match status" value="1"/>
</dbReference>
<sequence>MVFNEIHRIKGTYHAKKAHEDYLEKVSHRGRKSILTSDIKDDIESKIKDSHWAPETVAAMSKSKFCFKSIYNWIDNNLLDIQLENLPDKGIRRRRAAETRGKDTQQGKYIEDRPEDDNKRLGFGHFEGDIVLSGKTKGQALGTFLERMSRLYIVTRLSGRNSAAMTEAILDLAEKLGTKGMKSITVDHGKEFSGYKQPTLTRHMNVELTRIVTVLYAALYLRDVGRPIEEASDEELMRIN</sequence>
<accession>A0A0R1UUC7</accession>
<protein>
    <submittedName>
        <fullName evidence="3">Transposase</fullName>
    </submittedName>
</protein>
<comment type="caution">
    <text evidence="3">The sequence shown here is derived from an EMBL/GenBank/DDBJ whole genome shotgun (WGS) entry which is preliminary data.</text>
</comment>
<dbReference type="GO" id="GO:0032196">
    <property type="term" value="P:transposition"/>
    <property type="evidence" value="ECO:0007669"/>
    <property type="project" value="TreeGrafter"/>
</dbReference>
<evidence type="ECO:0000256" key="1">
    <source>
        <dbReference type="SAM" id="MobiDB-lite"/>
    </source>
</evidence>
<evidence type="ECO:0000313" key="3">
    <source>
        <dbReference type="EMBL" id="KRL95075.1"/>
    </source>
</evidence>
<reference evidence="3 4" key="1">
    <citation type="journal article" date="2015" name="Genome Announc.">
        <title>Expanding the biotechnology potential of lactobacilli through comparative genomics of 213 strains and associated genera.</title>
        <authorList>
            <person name="Sun Z."/>
            <person name="Harris H.M."/>
            <person name="McCann A."/>
            <person name="Guo C."/>
            <person name="Argimon S."/>
            <person name="Zhang W."/>
            <person name="Yang X."/>
            <person name="Jeffery I.B."/>
            <person name="Cooney J.C."/>
            <person name="Kagawa T.F."/>
            <person name="Liu W."/>
            <person name="Song Y."/>
            <person name="Salvetti E."/>
            <person name="Wrobel A."/>
            <person name="Rasinkangas P."/>
            <person name="Parkhill J."/>
            <person name="Rea M.C."/>
            <person name="O'Sullivan O."/>
            <person name="Ritari J."/>
            <person name="Douillard F.P."/>
            <person name="Paul Ross R."/>
            <person name="Yang R."/>
            <person name="Briner A.E."/>
            <person name="Felis G.E."/>
            <person name="de Vos W.M."/>
            <person name="Barrangou R."/>
            <person name="Klaenhammer T.R."/>
            <person name="Caufield P.W."/>
            <person name="Cui Y."/>
            <person name="Zhang H."/>
            <person name="O'Toole P.W."/>
        </authorList>
    </citation>
    <scope>NUCLEOTIDE SEQUENCE [LARGE SCALE GENOMIC DNA]</scope>
    <source>
        <strain evidence="3 4">DSM 18793</strain>
    </source>
</reference>
<dbReference type="GO" id="GO:0004803">
    <property type="term" value="F:transposase activity"/>
    <property type="evidence" value="ECO:0007669"/>
    <property type="project" value="TreeGrafter"/>
</dbReference>
<dbReference type="AlphaFoldDB" id="A0A0R1UUC7"/>
<dbReference type="GO" id="GO:0015074">
    <property type="term" value="P:DNA integration"/>
    <property type="evidence" value="ECO:0007669"/>
    <property type="project" value="InterPro"/>
</dbReference>
<dbReference type="InterPro" id="IPR012337">
    <property type="entry name" value="RNaseH-like_sf"/>
</dbReference>
<dbReference type="PROSITE" id="PS50994">
    <property type="entry name" value="INTEGRASE"/>
    <property type="match status" value="1"/>
</dbReference>
<feature type="domain" description="Integrase catalytic" evidence="2">
    <location>
        <begin position="110"/>
        <end position="240"/>
    </location>
</feature>
<organism evidence="3 4">
    <name type="scientific">Limosilactobacillus equigenerosi DSM 18793 = JCM 14505</name>
    <dbReference type="NCBI Taxonomy" id="1423742"/>
    <lineage>
        <taxon>Bacteria</taxon>
        <taxon>Bacillati</taxon>
        <taxon>Bacillota</taxon>
        <taxon>Bacilli</taxon>
        <taxon>Lactobacillales</taxon>
        <taxon>Lactobacillaceae</taxon>
        <taxon>Limosilactobacillus</taxon>
    </lineage>
</organism>
<keyword evidence="4" id="KW-1185">Reference proteome</keyword>
<feature type="region of interest" description="Disordered" evidence="1">
    <location>
        <begin position="94"/>
        <end position="114"/>
    </location>
</feature>
<dbReference type="PATRIC" id="fig|1423742.4.peg.1166"/>
<proteinExistence type="predicted"/>
<dbReference type="GO" id="GO:0005829">
    <property type="term" value="C:cytosol"/>
    <property type="evidence" value="ECO:0007669"/>
    <property type="project" value="TreeGrafter"/>
</dbReference>